<gene>
    <name evidence="2" type="ORF">AWRI4233_LOCUS3505</name>
</gene>
<comment type="caution">
    <text evidence="2">The sequence shown here is derived from an EMBL/GenBank/DDBJ whole genome shotgun (WGS) entry which is preliminary data.</text>
</comment>
<proteinExistence type="predicted"/>
<protein>
    <submittedName>
        <fullName evidence="2">Uncharacterized protein</fullName>
    </submittedName>
</protein>
<sequence>MEHNSNTRFATSQTCCHTCHQPVPISKSMHAGVSAPDVDTDSPPQYSTLDHGPVIHSVRDWKHIRGEHGPYDNHWTRVVKDGDQIWNQYGNHIFEIASIRQLSQMQLHL</sequence>
<evidence type="ECO:0000256" key="1">
    <source>
        <dbReference type="SAM" id="MobiDB-lite"/>
    </source>
</evidence>
<dbReference type="AlphaFoldDB" id="A0A9N8PEF8"/>
<evidence type="ECO:0000313" key="3">
    <source>
        <dbReference type="Proteomes" id="UP000714618"/>
    </source>
</evidence>
<dbReference type="Proteomes" id="UP000714618">
    <property type="component" value="Unassembled WGS sequence"/>
</dbReference>
<reference evidence="2" key="1">
    <citation type="submission" date="2020-06" db="EMBL/GenBank/DDBJ databases">
        <authorList>
            <person name="Onetto C."/>
        </authorList>
    </citation>
    <scope>NUCLEOTIDE SEQUENCE</scope>
</reference>
<keyword evidence="3" id="KW-1185">Reference proteome</keyword>
<dbReference type="EMBL" id="CAIJEO010000004">
    <property type="protein sequence ID" value="CAD0091825.1"/>
    <property type="molecule type" value="Genomic_DNA"/>
</dbReference>
<organism evidence="2 3">
    <name type="scientific">Aureobasidium mustum</name>
    <dbReference type="NCBI Taxonomy" id="2773714"/>
    <lineage>
        <taxon>Eukaryota</taxon>
        <taxon>Fungi</taxon>
        <taxon>Dikarya</taxon>
        <taxon>Ascomycota</taxon>
        <taxon>Pezizomycotina</taxon>
        <taxon>Dothideomycetes</taxon>
        <taxon>Dothideomycetidae</taxon>
        <taxon>Dothideales</taxon>
        <taxon>Saccotheciaceae</taxon>
        <taxon>Aureobasidium</taxon>
    </lineage>
</organism>
<feature type="region of interest" description="Disordered" evidence="1">
    <location>
        <begin position="30"/>
        <end position="51"/>
    </location>
</feature>
<evidence type="ECO:0000313" key="2">
    <source>
        <dbReference type="EMBL" id="CAD0091825.1"/>
    </source>
</evidence>
<name>A0A9N8PEF8_9PEZI</name>
<accession>A0A9N8PEF8</accession>